<proteinExistence type="predicted"/>
<evidence type="ECO:0000313" key="2">
    <source>
        <dbReference type="Proteomes" id="UP001148737"/>
    </source>
</evidence>
<reference evidence="1" key="1">
    <citation type="submission" date="2022-07" db="EMBL/GenBank/DDBJ databases">
        <title>Genome Sequence of Lecanicillium saksenae.</title>
        <authorList>
            <person name="Buettner E."/>
        </authorList>
    </citation>
    <scope>NUCLEOTIDE SEQUENCE</scope>
    <source>
        <strain evidence="1">VT-O1</strain>
    </source>
</reference>
<comment type="caution">
    <text evidence="1">The sequence shown here is derived from an EMBL/GenBank/DDBJ whole genome shotgun (WGS) entry which is preliminary data.</text>
</comment>
<evidence type="ECO:0000313" key="1">
    <source>
        <dbReference type="EMBL" id="KAJ3483905.1"/>
    </source>
</evidence>
<dbReference type="Proteomes" id="UP001148737">
    <property type="component" value="Unassembled WGS sequence"/>
</dbReference>
<keyword evidence="2" id="KW-1185">Reference proteome</keyword>
<gene>
    <name evidence="1" type="ORF">NLG97_g7191</name>
</gene>
<dbReference type="EMBL" id="JANAKD010001064">
    <property type="protein sequence ID" value="KAJ3483905.1"/>
    <property type="molecule type" value="Genomic_DNA"/>
</dbReference>
<name>A0ACC1QMI5_9HYPO</name>
<sequence length="98" mass="10533">MLRSTIASFAVVALGGFATAKDCTPGLIYCGHSLYAKGNYDFIIQQSFADSGVGNNDYNRNQANFLCLGNPYYGYVQFKQVCSRGCVDAGAGENDYCA</sequence>
<protein>
    <submittedName>
        <fullName evidence="1">Uncharacterized protein</fullName>
    </submittedName>
</protein>
<organism evidence="1 2">
    <name type="scientific">Lecanicillium saksenae</name>
    <dbReference type="NCBI Taxonomy" id="468837"/>
    <lineage>
        <taxon>Eukaryota</taxon>
        <taxon>Fungi</taxon>
        <taxon>Dikarya</taxon>
        <taxon>Ascomycota</taxon>
        <taxon>Pezizomycotina</taxon>
        <taxon>Sordariomycetes</taxon>
        <taxon>Hypocreomycetidae</taxon>
        <taxon>Hypocreales</taxon>
        <taxon>Cordycipitaceae</taxon>
        <taxon>Lecanicillium</taxon>
    </lineage>
</organism>
<accession>A0ACC1QMI5</accession>